<dbReference type="SUPFAM" id="SSF55298">
    <property type="entry name" value="YjgF-like"/>
    <property type="match status" value="1"/>
</dbReference>
<proteinExistence type="inferred from homology"/>
<dbReference type="InterPro" id="IPR006175">
    <property type="entry name" value="YjgF/YER057c/UK114"/>
</dbReference>
<dbReference type="Gene3D" id="3.30.1330.40">
    <property type="entry name" value="RutC-like"/>
    <property type="match status" value="1"/>
</dbReference>
<sequence length="198" mass="22033">MIRSSGLCRLRSFYRKSPEINIKSVATSLECRLDEQCCSSLIRSDAYDFSQRFCHSTISPFVATSKYFSTTTAPPTNSNITRIGTDDPRMSKIVIHNDTLFISGQTDTTSGDCIASQTRGVLAKIDDLLDQGGTTRAHLLSATIWLRDIERDFKGMNSVWNEWVDSENKPVRATVQSSMAREAILVEIQVVAAMPQIS</sequence>
<name>A0A7S1BKH0_9STRA</name>
<organism evidence="2">
    <name type="scientific">Corethron hystrix</name>
    <dbReference type="NCBI Taxonomy" id="216773"/>
    <lineage>
        <taxon>Eukaryota</taxon>
        <taxon>Sar</taxon>
        <taxon>Stramenopiles</taxon>
        <taxon>Ochrophyta</taxon>
        <taxon>Bacillariophyta</taxon>
        <taxon>Coscinodiscophyceae</taxon>
        <taxon>Corethrophycidae</taxon>
        <taxon>Corethrales</taxon>
        <taxon>Corethraceae</taxon>
        <taxon>Corethron</taxon>
    </lineage>
</organism>
<evidence type="ECO:0000313" key="2">
    <source>
        <dbReference type="EMBL" id="CAD8888920.1"/>
    </source>
</evidence>
<dbReference type="InterPro" id="IPR019897">
    <property type="entry name" value="RidA_CS"/>
</dbReference>
<dbReference type="PANTHER" id="PTHR47328">
    <property type="match status" value="1"/>
</dbReference>
<dbReference type="PANTHER" id="PTHR47328:SF1">
    <property type="entry name" value="RUTC FAMILY PROTEIN YOAB"/>
    <property type="match status" value="1"/>
</dbReference>
<dbReference type="InterPro" id="IPR035959">
    <property type="entry name" value="RutC-like_sf"/>
</dbReference>
<dbReference type="PROSITE" id="PS01094">
    <property type="entry name" value="UPF0076"/>
    <property type="match status" value="1"/>
</dbReference>
<gene>
    <name evidence="2" type="ORF">CHYS00102_LOCUS16120</name>
</gene>
<comment type="similarity">
    <text evidence="1">Belongs to the RutC family.</text>
</comment>
<dbReference type="EMBL" id="HBFR01022446">
    <property type="protein sequence ID" value="CAD8888920.1"/>
    <property type="molecule type" value="Transcribed_RNA"/>
</dbReference>
<dbReference type="Pfam" id="PF01042">
    <property type="entry name" value="Ribonuc_L-PSP"/>
    <property type="match status" value="1"/>
</dbReference>
<evidence type="ECO:0000256" key="1">
    <source>
        <dbReference type="ARBA" id="ARBA00010552"/>
    </source>
</evidence>
<protein>
    <submittedName>
        <fullName evidence="2">Uncharacterized protein</fullName>
    </submittedName>
</protein>
<reference evidence="2" key="1">
    <citation type="submission" date="2021-01" db="EMBL/GenBank/DDBJ databases">
        <authorList>
            <person name="Corre E."/>
            <person name="Pelletier E."/>
            <person name="Niang G."/>
            <person name="Scheremetjew M."/>
            <person name="Finn R."/>
            <person name="Kale V."/>
            <person name="Holt S."/>
            <person name="Cochrane G."/>
            <person name="Meng A."/>
            <person name="Brown T."/>
            <person name="Cohen L."/>
        </authorList>
    </citation>
    <scope>NUCLEOTIDE SEQUENCE</scope>
    <source>
        <strain evidence="2">308</strain>
    </source>
</reference>
<dbReference type="InterPro" id="IPR035709">
    <property type="entry name" value="YoaB-like"/>
</dbReference>
<dbReference type="AlphaFoldDB" id="A0A7S1BKH0"/>
<dbReference type="CDD" id="cd06150">
    <property type="entry name" value="YjgF_YER057c_UK114_like_2"/>
    <property type="match status" value="1"/>
</dbReference>
<accession>A0A7S1BKH0</accession>